<dbReference type="RefSeq" id="WP_048038871.1">
    <property type="nucleotide sequence ID" value="NZ_AP019780.1"/>
</dbReference>
<dbReference type="EMBL" id="JJRA01000072">
    <property type="protein sequence ID" value="KKI03968.1"/>
    <property type="molecule type" value="Genomic_DNA"/>
</dbReference>
<evidence type="ECO:0000313" key="18">
    <source>
        <dbReference type="EMBL" id="KKH44109.1"/>
    </source>
</evidence>
<dbReference type="Proteomes" id="UP000033814">
    <property type="component" value="Unassembled WGS sequence"/>
</dbReference>
<dbReference type="EMBL" id="JJQJ01000219">
    <property type="protein sequence ID" value="KKH44109.1"/>
    <property type="molecule type" value="Genomic_DNA"/>
</dbReference>
<dbReference type="EMBL" id="JJQK01000258">
    <property type="protein sequence ID" value="KKH45151.1"/>
    <property type="molecule type" value="Genomic_DNA"/>
</dbReference>
<evidence type="ECO:0000313" key="48">
    <source>
        <dbReference type="Proteomes" id="UP000034188"/>
    </source>
</evidence>
<evidence type="ECO:0000313" key="46">
    <source>
        <dbReference type="Proteomes" id="UP000034142"/>
    </source>
</evidence>
<dbReference type="EMBL" id="JJQV01000111">
    <property type="protein sequence ID" value="KKH81531.1"/>
    <property type="molecule type" value="Genomic_DNA"/>
</dbReference>
<evidence type="ECO:0000313" key="1">
    <source>
        <dbReference type="EMBL" id="KKG02288.1"/>
    </source>
</evidence>
<evidence type="ECO:0000313" key="16">
    <source>
        <dbReference type="EMBL" id="KKH39251.1"/>
    </source>
</evidence>
<evidence type="ECO:0000313" key="32">
    <source>
        <dbReference type="EMBL" id="KKH99002.1"/>
    </source>
</evidence>
<evidence type="ECO:0000313" key="55">
    <source>
        <dbReference type="Proteomes" id="UP000034547"/>
    </source>
</evidence>
<evidence type="ECO:0000313" key="25">
    <source>
        <dbReference type="EMBL" id="KKH70651.1"/>
    </source>
</evidence>
<evidence type="ECO:0000313" key="15">
    <source>
        <dbReference type="EMBL" id="KKH30004.1"/>
    </source>
</evidence>
<evidence type="ECO:0000313" key="49">
    <source>
        <dbReference type="Proteomes" id="UP000034232"/>
    </source>
</evidence>
<evidence type="ECO:0000313" key="59">
    <source>
        <dbReference type="Proteomes" id="UP000034657"/>
    </source>
</evidence>
<evidence type="ECO:0000313" key="12">
    <source>
        <dbReference type="EMBL" id="KKH15606.1"/>
    </source>
</evidence>
<evidence type="ECO:0000313" key="28">
    <source>
        <dbReference type="EMBL" id="KKH81531.1"/>
    </source>
</evidence>
<dbReference type="EMBL" id="JJQC01000027">
    <property type="protein sequence ID" value="KKH24359.1"/>
    <property type="molecule type" value="Genomic_DNA"/>
</dbReference>
<dbReference type="EMBL" id="JJQU01000112">
    <property type="protein sequence ID" value="KKH86020.1"/>
    <property type="molecule type" value="Genomic_DNA"/>
</dbReference>
<dbReference type="Proteomes" id="UP000034668">
    <property type="component" value="Unassembled WGS sequence"/>
</dbReference>
<evidence type="ECO:0000313" key="64">
    <source>
        <dbReference type="Proteomes" id="UP000034758"/>
    </source>
</evidence>
<dbReference type="Proteomes" id="UP000034733">
    <property type="component" value="Unassembled WGS sequence"/>
</dbReference>
<evidence type="ECO:0000313" key="40">
    <source>
        <dbReference type="Proteomes" id="UP000033933"/>
    </source>
</evidence>
<protein>
    <submittedName>
        <fullName evidence="2">Uncharacterized protein</fullName>
    </submittedName>
</protein>
<evidence type="ECO:0000313" key="30">
    <source>
        <dbReference type="EMBL" id="KKH87408.1"/>
    </source>
</evidence>
<dbReference type="EMBL" id="JJOR01000112">
    <property type="protein sequence ID" value="KKG02288.1"/>
    <property type="molecule type" value="Genomic_DNA"/>
</dbReference>
<dbReference type="EMBL" id="JJPV01000135">
    <property type="protein sequence ID" value="KKG95738.1"/>
    <property type="molecule type" value="Genomic_DNA"/>
</dbReference>
<evidence type="ECO:0000313" key="22">
    <source>
        <dbReference type="EMBL" id="KKH59073.1"/>
    </source>
</evidence>
<sequence length="89" mass="10549">METLSGVKLMDSFDPQLIAGFDEIWDETLHHKWEPIYKKDLRLQQNYDFFRTIVHRVQKYNESYDMIIVGYRGLGKSEFGLGAAQILHR</sequence>
<dbReference type="EMBL" id="JJPK01000132">
    <property type="protein sequence ID" value="KKG57322.1"/>
    <property type="molecule type" value="Genomic_DNA"/>
</dbReference>
<evidence type="ECO:0000313" key="60">
    <source>
        <dbReference type="Proteomes" id="UP000034668"/>
    </source>
</evidence>
<evidence type="ECO:0000313" key="3">
    <source>
        <dbReference type="EMBL" id="KKG05106.1"/>
    </source>
</evidence>
<evidence type="ECO:0000313" key="11">
    <source>
        <dbReference type="EMBL" id="KKH02944.1"/>
    </source>
</evidence>
<evidence type="ECO:0000313" key="54">
    <source>
        <dbReference type="Proteomes" id="UP000034468"/>
    </source>
</evidence>
<evidence type="ECO:0000313" key="53">
    <source>
        <dbReference type="Proteomes" id="UP000034338"/>
    </source>
</evidence>
<evidence type="ECO:0000313" key="26">
    <source>
        <dbReference type="EMBL" id="KKH70735.1"/>
    </source>
</evidence>
<dbReference type="EMBL" id="JJQH01000015">
    <property type="protein sequence ID" value="KKH44287.1"/>
    <property type="molecule type" value="Genomic_DNA"/>
</dbReference>
<evidence type="ECO:0000313" key="67">
    <source>
        <dbReference type="Proteomes" id="UP000034925"/>
    </source>
</evidence>
<evidence type="ECO:0000313" key="57">
    <source>
        <dbReference type="Proteomes" id="UP000034578"/>
    </source>
</evidence>
<dbReference type="EMBL" id="JJRB01000124">
    <property type="protein sequence ID" value="KKI01291.1"/>
    <property type="molecule type" value="Genomic_DNA"/>
</dbReference>
<evidence type="ECO:0000313" key="10">
    <source>
        <dbReference type="EMBL" id="KKG97325.1"/>
    </source>
</evidence>
<dbReference type="Proteomes" id="UP000034925">
    <property type="component" value="Unassembled WGS sequence"/>
</dbReference>
<dbReference type="Proteomes" id="UP000033933">
    <property type="component" value="Unassembled WGS sequence"/>
</dbReference>
<dbReference type="Proteomes" id="UP000034152">
    <property type="component" value="Unassembled WGS sequence"/>
</dbReference>
<evidence type="ECO:0000313" key="69">
    <source>
        <dbReference type="Proteomes" id="UP000467371"/>
    </source>
</evidence>
<dbReference type="EMBL" id="JJQZ01000143">
    <property type="protein sequence ID" value="KKH92840.1"/>
    <property type="molecule type" value="Genomic_DNA"/>
</dbReference>
<evidence type="ECO:0000313" key="5">
    <source>
        <dbReference type="EMBL" id="KKG57322.1"/>
    </source>
</evidence>
<dbReference type="EMBL" id="JJPT01000166">
    <property type="protein sequence ID" value="KKG87265.1"/>
    <property type="molecule type" value="Genomic_DNA"/>
</dbReference>
<evidence type="ECO:0000313" key="39">
    <source>
        <dbReference type="Proteomes" id="UP000033885"/>
    </source>
</evidence>
<evidence type="ECO:0000313" key="6">
    <source>
        <dbReference type="EMBL" id="KKG62335.1"/>
    </source>
</evidence>
<dbReference type="EMBL" id="JJQP01000062">
    <property type="protein sequence ID" value="KKH69307.1"/>
    <property type="molecule type" value="Genomic_DNA"/>
</dbReference>
<organism evidence="2 58">
    <name type="scientific">Methanosarcina mazei</name>
    <name type="common">Methanosarcina frisia</name>
    <dbReference type="NCBI Taxonomy" id="2209"/>
    <lineage>
        <taxon>Archaea</taxon>
        <taxon>Methanobacteriati</taxon>
        <taxon>Methanobacteriota</taxon>
        <taxon>Stenosarchaea group</taxon>
        <taxon>Methanomicrobia</taxon>
        <taxon>Methanosarcinales</taxon>
        <taxon>Methanosarcinaceae</taxon>
        <taxon>Methanosarcina</taxon>
    </lineage>
</organism>
<evidence type="ECO:0000313" key="58">
    <source>
        <dbReference type="Proteomes" id="UP000034597"/>
    </source>
</evidence>
<evidence type="ECO:0000313" key="2">
    <source>
        <dbReference type="EMBL" id="KKG05033.1"/>
    </source>
</evidence>
<evidence type="ECO:0000313" key="21">
    <source>
        <dbReference type="EMBL" id="KKH58125.1"/>
    </source>
</evidence>
<dbReference type="Proteomes" id="UP000034338">
    <property type="component" value="Unassembled WGS sequence"/>
</dbReference>
<dbReference type="EMBL" id="JJQO01000331">
    <property type="protein sequence ID" value="KKH59073.1"/>
    <property type="molecule type" value="Genomic_DNA"/>
</dbReference>
<dbReference type="Proteomes" id="UP000034692">
    <property type="component" value="Unassembled WGS sequence"/>
</dbReference>
<evidence type="ECO:0000313" key="13">
    <source>
        <dbReference type="EMBL" id="KKH20965.1"/>
    </source>
</evidence>
<evidence type="ECO:0000313" key="65">
    <source>
        <dbReference type="Proteomes" id="UP000034842"/>
    </source>
</evidence>
<evidence type="ECO:0000313" key="37">
    <source>
        <dbReference type="Proteomes" id="UP000033835"/>
    </source>
</evidence>
<proteinExistence type="predicted"/>
<dbReference type="Proteomes" id="UP000034657">
    <property type="component" value="Unassembled WGS sequence"/>
</dbReference>
<evidence type="ECO:0000313" key="51">
    <source>
        <dbReference type="Proteomes" id="UP000034259"/>
    </source>
</evidence>
<dbReference type="EMBL" id="JJQG01000056">
    <property type="protein sequence ID" value="KKH40279.1"/>
    <property type="molecule type" value="Genomic_DNA"/>
</dbReference>
<evidence type="ECO:0000313" key="7">
    <source>
        <dbReference type="EMBL" id="KKG76203.1"/>
    </source>
</evidence>
<dbReference type="Proteomes" id="UP000034040">
    <property type="component" value="Unassembled WGS sequence"/>
</dbReference>
<evidence type="ECO:0000313" key="17">
    <source>
        <dbReference type="EMBL" id="KKH40279.1"/>
    </source>
</evidence>
<dbReference type="Proteomes" id="UP000034578">
    <property type="component" value="Unassembled WGS sequence"/>
</dbReference>
<evidence type="ECO:0000313" key="42">
    <source>
        <dbReference type="Proteomes" id="UP000034001"/>
    </source>
</evidence>
<dbReference type="Proteomes" id="UP000034566">
    <property type="component" value="Unassembled WGS sequence"/>
</dbReference>
<evidence type="ECO:0000313" key="41">
    <source>
        <dbReference type="Proteomes" id="UP000033987"/>
    </source>
</evidence>
<dbReference type="Proteomes" id="UP000034597">
    <property type="component" value="Unassembled WGS sequence"/>
</dbReference>
<evidence type="ECO:0000313" key="50">
    <source>
        <dbReference type="Proteomes" id="UP000034253"/>
    </source>
</evidence>
<evidence type="ECO:0000313" key="19">
    <source>
        <dbReference type="EMBL" id="KKH44287.1"/>
    </source>
</evidence>
<evidence type="ECO:0000313" key="66">
    <source>
        <dbReference type="Proteomes" id="UP000034872"/>
    </source>
</evidence>
<reference evidence="35 69" key="2">
    <citation type="journal article" date="2020" name="Environ. Microbiol. Rep.">
        <title>Redox cycling of Fe(II) and Fe(III) in magnetite accelerates aceticlastic methanogenesis by Methanosarcina mazei.</title>
        <authorList>
            <person name="Wang H."/>
            <person name="Byrne J.M."/>
            <person name="Liu P."/>
            <person name="Liu J."/>
            <person name="Dong X."/>
            <person name="Lu Y."/>
        </authorList>
    </citation>
    <scope>NUCLEOTIDE SEQUENCE [LARGE SCALE GENOMIC DNA]</scope>
    <source>
        <strain evidence="69">zm-15</strain>
        <strain evidence="35">Zm-15</strain>
    </source>
</reference>
<dbReference type="GeneID" id="24865424"/>
<dbReference type="EMBL" id="JJQS01000153">
    <property type="protein sequence ID" value="KKH70735.1"/>
    <property type="molecule type" value="Genomic_DNA"/>
</dbReference>
<reference evidence="36 37" key="1">
    <citation type="journal article" date="2015" name="ISME J.">
        <title>Genomic and phenotypic differentiation among Methanosarcina mazei populations from Columbia River sediment.</title>
        <authorList>
            <person name="Youngblut N.D."/>
            <person name="Wirth J.S."/>
            <person name="Henriksen J.R."/>
            <person name="Smith M."/>
            <person name="Simon H."/>
            <person name="Metcalf W.W."/>
            <person name="Whitaker R.J."/>
        </authorList>
    </citation>
    <scope>NUCLEOTIDE SEQUENCE [LARGE SCALE GENOMIC DNA]</scope>
    <source>
        <strain evidence="12 45">1.F.A.1A.3</strain>
        <strain evidence="13 63">1.F.A.1B.3</strain>
        <strain evidence="14 41">1.F.A.1B.4</strain>
        <strain evidence="15 53">1.H.A.0.1</strain>
        <strain evidence="17 64">1.H.A.1A.1</strain>
        <strain evidence="19 43">1.H.A.1A.3</strain>
        <strain evidence="16 61">1.H.A.1A.4</strain>
        <strain evidence="18 38">1.H.A.1A.6</strain>
        <strain evidence="20 51">1.H.A.2.1</strain>
        <strain evidence="21 49">1.H.A.2.3</strain>
        <strain evidence="22 62">1.H.A.2.7</strain>
        <strain evidence="23">1.H.A.2.8</strain>
        <strain evidence="24 40">1.H.M.0.1</strain>
        <strain evidence="25 67">1.H.M.1A.1</strain>
        <strain evidence="26 44">1.H.M.1A.2</strain>
        <strain evidence="27 65">1.H.M.1A.3</strain>
        <strain evidence="29 47">1.H.M.2.1</strain>
        <strain evidence="28 36">1.H.M.2.2</strain>
        <strain evidence="30 68">1.H.M.2.3</strain>
        <strain evidence="32 60">1.H.M.2.4</strain>
        <strain evidence="31 66">1.H.T.2.1</strain>
        <strain evidence="34 39">1.H.T.2.3</strain>
        <strain evidence="33 55">1.H.T.2.5</strain>
        <strain evidence="1 46">2.F.A.2.3</strain>
        <strain evidence="3 57">2.F.A.2.4</strain>
        <strain evidence="2 58">2.F.T.0.2</strain>
        <strain evidence="4 48">3.F.T.1A.1</strain>
        <strain evidence="6 52">3.F.T.1A.2</strain>
        <strain evidence="5 56">3.F.T.1A.4</strain>
        <strain evidence="7 42">3.H.A.2.1</strain>
        <strain evidence="8 59">3.H.M.1A.1</strain>
        <strain evidence="11 54">3.H.M.1B.1</strain>
        <strain evidence="9 37">3.H.M.1B.2</strain>
        <strain evidence="10 50">3.H.M.1B.5</strain>
    </source>
</reference>
<evidence type="ECO:0000313" key="38">
    <source>
        <dbReference type="Proteomes" id="UP000033864"/>
    </source>
</evidence>
<evidence type="ECO:0000313" key="29">
    <source>
        <dbReference type="EMBL" id="KKH86020.1"/>
    </source>
</evidence>
<dbReference type="Proteomes" id="UP000034547">
    <property type="component" value="Unassembled WGS sequence"/>
</dbReference>
<dbReference type="EMBL" id="JJQA01000085">
    <property type="protein sequence ID" value="KKH15606.1"/>
    <property type="molecule type" value="Genomic_DNA"/>
</dbReference>
<dbReference type="AlphaFoldDB" id="A0A0F8DQV5"/>
<dbReference type="Proteomes" id="UP000033864">
    <property type="component" value="Unassembled WGS sequence"/>
</dbReference>
<evidence type="ECO:0000313" key="27">
    <source>
        <dbReference type="EMBL" id="KKH72193.1"/>
    </source>
</evidence>
<dbReference type="Proteomes" id="UP000034142">
    <property type="component" value="Unassembled WGS sequence"/>
</dbReference>
<dbReference type="EMBL" id="JJQT01000246">
    <property type="protein sequence ID" value="KKH72193.1"/>
    <property type="molecule type" value="Genomic_DNA"/>
</dbReference>
<dbReference type="EMBL" id="JJPU01000008">
    <property type="protein sequence ID" value="KKH02944.1"/>
    <property type="molecule type" value="Genomic_DNA"/>
</dbReference>
<dbReference type="Proteomes" id="UP000033987">
    <property type="component" value="Unassembled WGS sequence"/>
</dbReference>
<evidence type="ECO:0000313" key="4">
    <source>
        <dbReference type="EMBL" id="KKG49458.1"/>
    </source>
</evidence>
<dbReference type="EMBL" id="JJQW01000079">
    <property type="protein sequence ID" value="KKH87408.1"/>
    <property type="molecule type" value="Genomic_DNA"/>
</dbReference>
<evidence type="ECO:0000313" key="9">
    <source>
        <dbReference type="EMBL" id="KKG95738.1"/>
    </source>
</evidence>
<evidence type="ECO:0000313" key="14">
    <source>
        <dbReference type="EMBL" id="KKH24359.1"/>
    </source>
</evidence>
<dbReference type="Proteomes" id="UP000034672">
    <property type="component" value="Unassembled WGS sequence"/>
</dbReference>
<name>A0A0F8DQV5_METMZ</name>
<dbReference type="Proteomes" id="UP000033835">
    <property type="component" value="Unassembled WGS sequence"/>
</dbReference>
<dbReference type="Proteomes" id="UP000033885">
    <property type="component" value="Unassembled WGS sequence"/>
</dbReference>
<dbReference type="EMBL" id="JJQX01000029">
    <property type="protein sequence ID" value="KKH99002.1"/>
    <property type="molecule type" value="Genomic_DNA"/>
</dbReference>
<evidence type="ECO:0000313" key="34">
    <source>
        <dbReference type="EMBL" id="KKI03968.1"/>
    </source>
</evidence>
<dbReference type="EMBL" id="JJQQ01000029">
    <property type="protein sequence ID" value="KKH69459.1"/>
    <property type="molecule type" value="Genomic_DNA"/>
</dbReference>
<dbReference type="EMBL" id="JJQR01000171">
    <property type="protein sequence ID" value="KKH70651.1"/>
    <property type="molecule type" value="Genomic_DNA"/>
</dbReference>
<evidence type="ECO:0000313" key="47">
    <source>
        <dbReference type="Proteomes" id="UP000034152"/>
    </source>
</evidence>
<dbReference type="Proteomes" id="UP000034188">
    <property type="component" value="Unassembled WGS sequence"/>
</dbReference>
<gene>
    <name evidence="1" type="ORF">DU31_09310</name>
    <name evidence="4" type="ORF">DU33_01370</name>
    <name evidence="15" type="ORF">DU37_08535</name>
    <name evidence="2" type="ORF">DU40_03665</name>
    <name evidence="12" type="ORF">DU44_10905</name>
    <name evidence="5" type="ORF">DU45_11495</name>
    <name evidence="3" type="ORF">DU47_16200</name>
    <name evidence="13" type="ORF">DU48_12380</name>
    <name evidence="19" type="ORF">DU50_10085</name>
    <name evidence="17" type="ORF">DU54_09270</name>
    <name evidence="10" type="ORF">DU56_11295</name>
    <name evidence="7" type="ORF">DU63_07015</name>
    <name evidence="6" type="ORF">DU64_10630</name>
    <name evidence="14" type="ORF">DU65_17950</name>
    <name evidence="11" type="ORF">DU66_10825</name>
    <name evidence="9" type="ORF">DU68_14835</name>
    <name evidence="8" type="ORF">DU69_15305</name>
    <name evidence="16" type="ORF">DU71_09760</name>
    <name evidence="20" type="ORF">DU72_05640</name>
    <name evidence="23" type="ORF">DU73_15415</name>
    <name evidence="22" type="ORF">DU75_10010</name>
    <name evidence="21" type="ORF">DU76_08990</name>
    <name evidence="26" type="ORF">DU77_11620</name>
    <name evidence="27" type="ORF">DU78_19585</name>
    <name evidence="32" type="ORF">DU79_07800</name>
    <name evidence="29" type="ORF">DU80_16325</name>
    <name evidence="34" type="ORF">DU81_10900</name>
    <name evidence="28" type="ORF">DU82_09860</name>
    <name evidence="33" type="ORF">DU83_11800</name>
    <name evidence="31" type="ORF">DU84_10715</name>
    <name evidence="18" type="ORF">DU85_04890</name>
    <name evidence="25" type="ORF">DU86_10515</name>
    <name evidence="24" type="ORF">DU87_11445</name>
    <name evidence="30" type="ORF">DU88_09155</name>
    <name evidence="35" type="ORF">FQU78_11530</name>
</gene>
<dbReference type="Proteomes" id="UP000034001">
    <property type="component" value="Unassembled WGS sequence"/>
</dbReference>
<dbReference type="EMBL" id="JJPI01000149">
    <property type="protein sequence ID" value="KKG49458.1"/>
    <property type="molecule type" value="Genomic_DNA"/>
</dbReference>
<dbReference type="PATRIC" id="fig|2209.42.peg.301"/>
<dbReference type="Proteomes" id="UP000034232">
    <property type="component" value="Unassembled WGS sequence"/>
</dbReference>
<evidence type="ECO:0000313" key="35">
    <source>
        <dbReference type="EMBL" id="QIB91588.1"/>
    </source>
</evidence>
<dbReference type="EMBL" id="JJOS01000026">
    <property type="protein sequence ID" value="KKG05106.1"/>
    <property type="molecule type" value="Genomic_DNA"/>
</dbReference>
<evidence type="ECO:0000313" key="20">
    <source>
        <dbReference type="EMBL" id="KKH45151.1"/>
    </source>
</evidence>
<evidence type="ECO:0000313" key="52">
    <source>
        <dbReference type="Proteomes" id="UP000034279"/>
    </source>
</evidence>
<evidence type="ECO:0000313" key="63">
    <source>
        <dbReference type="Proteomes" id="UP000034733"/>
    </source>
</evidence>
<evidence type="ECO:0000313" key="44">
    <source>
        <dbReference type="Proteomes" id="UP000034040"/>
    </source>
</evidence>
<evidence type="ECO:0000313" key="45">
    <source>
        <dbReference type="Proteomes" id="UP000034064"/>
    </source>
</evidence>
<dbReference type="Proteomes" id="UP000034279">
    <property type="component" value="Unassembled WGS sequence"/>
</dbReference>
<dbReference type="EMBL" id="JJQM01000025">
    <property type="protein sequence ID" value="KKH58125.1"/>
    <property type="molecule type" value="Genomic_DNA"/>
</dbReference>
<evidence type="ECO:0000313" key="43">
    <source>
        <dbReference type="Proteomes" id="UP000034021"/>
    </source>
</evidence>
<evidence type="ECO:0000313" key="8">
    <source>
        <dbReference type="EMBL" id="KKG87265.1"/>
    </source>
</evidence>
<evidence type="ECO:0000313" key="33">
    <source>
        <dbReference type="EMBL" id="KKI01291.1"/>
    </source>
</evidence>
<dbReference type="Proteomes" id="UP000034937">
    <property type="component" value="Unassembled WGS sequence"/>
</dbReference>
<dbReference type="Proteomes" id="UP000034021">
    <property type="component" value="Unassembled WGS sequence"/>
</dbReference>
<dbReference type="Proteomes" id="UP000034064">
    <property type="component" value="Unassembled WGS sequence"/>
</dbReference>
<dbReference type="EMBL" id="JJQI01000066">
    <property type="protein sequence ID" value="KKH39251.1"/>
    <property type="molecule type" value="Genomic_DNA"/>
</dbReference>
<dbReference type="EMBL" id="JJPW01000110">
    <property type="protein sequence ID" value="KKG97325.1"/>
    <property type="molecule type" value="Genomic_DNA"/>
</dbReference>
<dbReference type="Proteomes" id="UP000034842">
    <property type="component" value="Unassembled WGS sequence"/>
</dbReference>
<keyword evidence="57" id="KW-1185">Reference proteome</keyword>
<evidence type="ECO:0000313" key="61">
    <source>
        <dbReference type="Proteomes" id="UP000034672"/>
    </source>
</evidence>
<dbReference type="Proteomes" id="UP000034758">
    <property type="component" value="Unassembled WGS sequence"/>
</dbReference>
<dbReference type="EMBL" id="JJPO01000016">
    <property type="protein sequence ID" value="KKG76203.1"/>
    <property type="molecule type" value="Genomic_DNA"/>
</dbReference>
<dbReference type="EMBL" id="JJQF01000088">
    <property type="protein sequence ID" value="KKH30004.1"/>
    <property type="molecule type" value="Genomic_DNA"/>
</dbReference>
<dbReference type="Proteomes" id="UP000034872">
    <property type="component" value="Unassembled WGS sequence"/>
</dbReference>
<evidence type="ECO:0000313" key="24">
    <source>
        <dbReference type="EMBL" id="KKH69459.1"/>
    </source>
</evidence>
<dbReference type="Proteomes" id="UP000034259">
    <property type="component" value="Unassembled WGS sequence"/>
</dbReference>
<evidence type="ECO:0000313" key="56">
    <source>
        <dbReference type="Proteomes" id="UP000034566"/>
    </source>
</evidence>
<dbReference type="Proteomes" id="UP000467371">
    <property type="component" value="Chromosome"/>
</dbReference>
<accession>A0A0F8DQV5</accession>
<evidence type="ECO:0000313" key="23">
    <source>
        <dbReference type="EMBL" id="KKH69307.1"/>
    </source>
</evidence>
<dbReference type="EMBL" id="JJOT01000023">
    <property type="protein sequence ID" value="KKG05033.1"/>
    <property type="molecule type" value="Genomic_DNA"/>
</dbReference>
<dbReference type="EMBL" id="JJPJ01000069">
    <property type="protein sequence ID" value="KKG62335.1"/>
    <property type="molecule type" value="Genomic_DNA"/>
</dbReference>
<evidence type="ECO:0000313" key="36">
    <source>
        <dbReference type="Proteomes" id="UP000033814"/>
    </source>
</evidence>
<dbReference type="Proteomes" id="UP000034468">
    <property type="component" value="Unassembled WGS sequence"/>
</dbReference>
<evidence type="ECO:0000313" key="62">
    <source>
        <dbReference type="Proteomes" id="UP000034692"/>
    </source>
</evidence>
<evidence type="ECO:0000313" key="68">
    <source>
        <dbReference type="Proteomes" id="UP000034937"/>
    </source>
</evidence>
<dbReference type="EMBL" id="JJQB01000057">
    <property type="protein sequence ID" value="KKH20965.1"/>
    <property type="molecule type" value="Genomic_DNA"/>
</dbReference>
<dbReference type="Proteomes" id="UP000034253">
    <property type="component" value="Unassembled WGS sequence"/>
</dbReference>
<evidence type="ECO:0000313" key="31">
    <source>
        <dbReference type="EMBL" id="KKH92840.1"/>
    </source>
</evidence>
<dbReference type="EMBL" id="CP042908">
    <property type="protein sequence ID" value="QIB91588.1"/>
    <property type="molecule type" value="Genomic_DNA"/>
</dbReference>